<name>A0A0P0R725_9BURK</name>
<accession>A0A0P0R725</accession>
<evidence type="ECO:0000313" key="2">
    <source>
        <dbReference type="EMBL" id="ALL63951.1"/>
    </source>
</evidence>
<dbReference type="EMBL" id="CP012746">
    <property type="protein sequence ID" value="ALL63951.1"/>
    <property type="molecule type" value="Genomic_DNA"/>
</dbReference>
<sequence>MCGRLGANSGAPAQALTWFGILLDAAQARNRIGQPDKTPEQGESRAAPKAAVRRPALK</sequence>
<evidence type="ECO:0000256" key="1">
    <source>
        <dbReference type="SAM" id="MobiDB-lite"/>
    </source>
</evidence>
<evidence type="ECO:0000313" key="3">
    <source>
        <dbReference type="Proteomes" id="UP000019146"/>
    </source>
</evidence>
<dbReference type="KEGG" id="bcai:K788_0002672"/>
<reference evidence="2 3" key="1">
    <citation type="journal article" date="2014" name="Genome Announc.">
        <title>Draft Genome Sequence of the Haloacid-Degrading Burkholderia caribensis Strain MBA4.</title>
        <authorList>
            <person name="Pan Y."/>
            <person name="Kong K.F."/>
            <person name="Tsang J.S."/>
        </authorList>
    </citation>
    <scope>NUCLEOTIDE SEQUENCE [LARGE SCALE GENOMIC DNA]</scope>
    <source>
        <strain evidence="2 3">MBA4</strain>
    </source>
</reference>
<dbReference type="Proteomes" id="UP000019146">
    <property type="component" value="Chromosome 1"/>
</dbReference>
<protein>
    <submittedName>
        <fullName evidence="2">Uncharacterized protein</fullName>
    </submittedName>
</protein>
<dbReference type="AlphaFoldDB" id="A0A0P0R725"/>
<feature type="region of interest" description="Disordered" evidence="1">
    <location>
        <begin position="31"/>
        <end position="58"/>
    </location>
</feature>
<proteinExistence type="predicted"/>
<gene>
    <name evidence="2" type="ORF">K788_0002672</name>
</gene>
<organism evidence="2 3">
    <name type="scientific">Paraburkholderia caribensis MBA4</name>
    <dbReference type="NCBI Taxonomy" id="1323664"/>
    <lineage>
        <taxon>Bacteria</taxon>
        <taxon>Pseudomonadati</taxon>
        <taxon>Pseudomonadota</taxon>
        <taxon>Betaproteobacteria</taxon>
        <taxon>Burkholderiales</taxon>
        <taxon>Burkholderiaceae</taxon>
        <taxon>Paraburkholderia</taxon>
    </lineage>
</organism>